<reference evidence="1" key="1">
    <citation type="submission" date="2018-05" db="EMBL/GenBank/DDBJ databases">
        <authorList>
            <person name="Lanie J.A."/>
            <person name="Ng W.-L."/>
            <person name="Kazmierczak K.M."/>
            <person name="Andrzejewski T.M."/>
            <person name="Davidsen T.M."/>
            <person name="Wayne K.J."/>
            <person name="Tettelin H."/>
            <person name="Glass J.I."/>
            <person name="Rusch D."/>
            <person name="Podicherti R."/>
            <person name="Tsui H.-C.T."/>
            <person name="Winkler M.E."/>
        </authorList>
    </citation>
    <scope>NUCLEOTIDE SEQUENCE</scope>
</reference>
<dbReference type="GO" id="GO:0004356">
    <property type="term" value="F:glutamine synthetase activity"/>
    <property type="evidence" value="ECO:0007669"/>
    <property type="project" value="InterPro"/>
</dbReference>
<proteinExistence type="predicted"/>
<evidence type="ECO:0000313" key="1">
    <source>
        <dbReference type="EMBL" id="SVD78606.1"/>
    </source>
</evidence>
<evidence type="ECO:0008006" key="2">
    <source>
        <dbReference type="Google" id="ProtNLM"/>
    </source>
</evidence>
<gene>
    <name evidence="1" type="ORF">METZ01_LOCUS431460</name>
</gene>
<dbReference type="AlphaFoldDB" id="A0A382Y5M1"/>
<name>A0A382Y5M1_9ZZZZ</name>
<feature type="non-terminal residue" evidence="1">
    <location>
        <position position="159"/>
    </location>
</feature>
<dbReference type="GO" id="GO:0006542">
    <property type="term" value="P:glutamine biosynthetic process"/>
    <property type="evidence" value="ECO:0007669"/>
    <property type="project" value="InterPro"/>
</dbReference>
<protein>
    <recommendedName>
        <fullName evidence="2">GS beta-grasp domain-containing protein</fullName>
    </recommendedName>
</protein>
<accession>A0A382Y5M1</accession>
<organism evidence="1">
    <name type="scientific">marine metagenome</name>
    <dbReference type="NCBI Taxonomy" id="408172"/>
    <lineage>
        <taxon>unclassified sequences</taxon>
        <taxon>metagenomes</taxon>
        <taxon>ecological metagenomes</taxon>
    </lineage>
</organism>
<dbReference type="InterPro" id="IPR036651">
    <property type="entry name" value="Gln_synt_N_sf"/>
</dbReference>
<dbReference type="Gene3D" id="3.10.20.70">
    <property type="entry name" value="Glutamine synthetase, N-terminal domain"/>
    <property type="match status" value="1"/>
</dbReference>
<sequence length="159" mass="17913">MKKHPHFMHLLVTDLSGVERAKTVWCKNEVDASLLTVGWIPSNALITCFGDLAPSKKPEVGDVNLVPVKEQSVFLKLPEQSNETGFSVCTIKNLDQTPWACCLRGQLECASKRLDKEFGLKLRIGLEQEFYLLDSSRESLNAYSLVSFFEEEEFLDTLA</sequence>
<dbReference type="Gene3D" id="3.30.590.10">
    <property type="entry name" value="Glutamine synthetase/guanido kinase, catalytic domain"/>
    <property type="match status" value="1"/>
</dbReference>
<dbReference type="EMBL" id="UINC01173157">
    <property type="protein sequence ID" value="SVD78606.1"/>
    <property type="molecule type" value="Genomic_DNA"/>
</dbReference>